<sequence length="12" mass="1417">MDRLKEGVQELV</sequence>
<name>A0A699ZT58_HAELA</name>
<reference evidence="1 2" key="1">
    <citation type="submission" date="2020-02" db="EMBL/GenBank/DDBJ databases">
        <title>Draft genome sequence of Haematococcus lacustris strain NIES-144.</title>
        <authorList>
            <person name="Morimoto D."/>
            <person name="Nakagawa S."/>
            <person name="Yoshida T."/>
            <person name="Sawayama S."/>
        </authorList>
    </citation>
    <scope>NUCLEOTIDE SEQUENCE [LARGE SCALE GENOMIC DNA]</scope>
    <source>
        <strain evidence="1 2">NIES-144</strain>
    </source>
</reference>
<evidence type="ECO:0000313" key="1">
    <source>
        <dbReference type="EMBL" id="GFH25115.1"/>
    </source>
</evidence>
<evidence type="ECO:0000313" key="2">
    <source>
        <dbReference type="Proteomes" id="UP000485058"/>
    </source>
</evidence>
<keyword evidence="2" id="KW-1185">Reference proteome</keyword>
<proteinExistence type="predicted"/>
<protein>
    <submittedName>
        <fullName evidence="1">Uncharacterized protein</fullName>
    </submittedName>
</protein>
<gene>
    <name evidence="1" type="ORF">HaLaN_23027</name>
</gene>
<feature type="non-terminal residue" evidence="1">
    <location>
        <position position="1"/>
    </location>
</feature>
<dbReference type="EMBL" id="BLLF01002724">
    <property type="protein sequence ID" value="GFH25115.1"/>
    <property type="molecule type" value="Genomic_DNA"/>
</dbReference>
<dbReference type="Proteomes" id="UP000485058">
    <property type="component" value="Unassembled WGS sequence"/>
</dbReference>
<accession>A0A699ZT58</accession>
<comment type="caution">
    <text evidence="1">The sequence shown here is derived from an EMBL/GenBank/DDBJ whole genome shotgun (WGS) entry which is preliminary data.</text>
</comment>
<organism evidence="1 2">
    <name type="scientific">Haematococcus lacustris</name>
    <name type="common">Green alga</name>
    <name type="synonym">Haematococcus pluvialis</name>
    <dbReference type="NCBI Taxonomy" id="44745"/>
    <lineage>
        <taxon>Eukaryota</taxon>
        <taxon>Viridiplantae</taxon>
        <taxon>Chlorophyta</taxon>
        <taxon>core chlorophytes</taxon>
        <taxon>Chlorophyceae</taxon>
        <taxon>CS clade</taxon>
        <taxon>Chlamydomonadales</taxon>
        <taxon>Haematococcaceae</taxon>
        <taxon>Haematococcus</taxon>
    </lineage>
</organism>